<evidence type="ECO:0000313" key="1">
    <source>
        <dbReference type="EMBL" id="MTD13927.1"/>
    </source>
</evidence>
<organism evidence="1 2">
    <name type="scientific">Nakamurella alba</name>
    <dbReference type="NCBI Taxonomy" id="2665158"/>
    <lineage>
        <taxon>Bacteria</taxon>
        <taxon>Bacillati</taxon>
        <taxon>Actinomycetota</taxon>
        <taxon>Actinomycetes</taxon>
        <taxon>Nakamurellales</taxon>
        <taxon>Nakamurellaceae</taxon>
        <taxon>Nakamurella</taxon>
    </lineage>
</organism>
<name>A0A7K1FIH6_9ACTN</name>
<dbReference type="RefSeq" id="WP_154767668.1">
    <property type="nucleotide sequence ID" value="NZ_WLYK01000001.1"/>
</dbReference>
<dbReference type="EMBL" id="WLYK01000001">
    <property type="protein sequence ID" value="MTD13927.1"/>
    <property type="molecule type" value="Genomic_DNA"/>
</dbReference>
<accession>A0A7K1FIH6</accession>
<dbReference type="AlphaFoldDB" id="A0A7K1FIH6"/>
<proteinExistence type="predicted"/>
<dbReference type="Proteomes" id="UP000460221">
    <property type="component" value="Unassembled WGS sequence"/>
</dbReference>
<gene>
    <name evidence="1" type="ORF">GIS00_08220</name>
</gene>
<evidence type="ECO:0000313" key="2">
    <source>
        <dbReference type="Proteomes" id="UP000460221"/>
    </source>
</evidence>
<comment type="caution">
    <text evidence="1">The sequence shown here is derived from an EMBL/GenBank/DDBJ whole genome shotgun (WGS) entry which is preliminary data.</text>
</comment>
<reference evidence="1 2" key="1">
    <citation type="submission" date="2019-11" db="EMBL/GenBank/DDBJ databases">
        <authorList>
            <person name="Jiang L.-Q."/>
        </authorList>
    </citation>
    <scope>NUCLEOTIDE SEQUENCE [LARGE SCALE GENOMIC DNA]</scope>
    <source>
        <strain evidence="1 2">YIM 132087</strain>
    </source>
</reference>
<protein>
    <submittedName>
        <fullName evidence="1">Uncharacterized protein</fullName>
    </submittedName>
</protein>
<keyword evidence="2" id="KW-1185">Reference proteome</keyword>
<sequence length="139" mass="15492">MTIRIMLVDGPHRGTSEGLLMDRSFEAAAPAPGETFELDSQAYAFTGTSQVEEDGEYWHATKDSIELFLWLKDLSSATRAHLLAHPNDPVPTEMIAELVHSGQAVASDAYWPESDVGPSGFYLRESVQQYLEEHQPLER</sequence>